<organism evidence="1">
    <name type="scientific">Brassica cretica</name>
    <name type="common">Mustard</name>
    <dbReference type="NCBI Taxonomy" id="69181"/>
    <lineage>
        <taxon>Eukaryota</taxon>
        <taxon>Viridiplantae</taxon>
        <taxon>Streptophyta</taxon>
        <taxon>Embryophyta</taxon>
        <taxon>Tracheophyta</taxon>
        <taxon>Spermatophyta</taxon>
        <taxon>Magnoliopsida</taxon>
        <taxon>eudicotyledons</taxon>
        <taxon>Gunneridae</taxon>
        <taxon>Pentapetalae</taxon>
        <taxon>rosids</taxon>
        <taxon>malvids</taxon>
        <taxon>Brassicales</taxon>
        <taxon>Brassicaceae</taxon>
        <taxon>Brassiceae</taxon>
        <taxon>Brassica</taxon>
    </lineage>
</organism>
<dbReference type="EMBL" id="QGKY02001250">
    <property type="protein sequence ID" value="KAF2564876.1"/>
    <property type="molecule type" value="Genomic_DNA"/>
</dbReference>
<sequence>MFNTYTNSVLWPRNHHGYCSLVPERSESYRLAKPSPRCCCAASLSRCCCCSYSAPSFVKPKVSINPGFVLYGLRQSTLIQWPRRLMIGVGVGGSRCEDDLHCCDSEVYPSCGVARRNRRFRVRVSDESNECCEDDVEAMISFLSEELVDEGRNCSRVEEKRKVRYGKVDTFGRVKREGVERPQGFGRQEYRRNGLFSEHVGVLSECDGTKVVSCWISDFTSLHWVPLVVARGGCGGLVADPASCCLRFNDCAGGLDLRDVLVFQIKAPLILVYQ</sequence>
<evidence type="ECO:0000313" key="1">
    <source>
        <dbReference type="EMBL" id="KAF2564876.1"/>
    </source>
</evidence>
<comment type="caution">
    <text evidence="1">The sequence shown here is derived from an EMBL/GenBank/DDBJ whole genome shotgun (WGS) entry which is preliminary data.</text>
</comment>
<reference evidence="1" key="1">
    <citation type="submission" date="2019-12" db="EMBL/GenBank/DDBJ databases">
        <title>Genome sequencing and annotation of Brassica cretica.</title>
        <authorList>
            <person name="Studholme D.J."/>
            <person name="Sarris P.F."/>
        </authorList>
    </citation>
    <scope>NUCLEOTIDE SEQUENCE</scope>
    <source>
        <strain evidence="1">PFS-102/07</strain>
        <tissue evidence="1">Leaf</tissue>
    </source>
</reference>
<protein>
    <submittedName>
        <fullName evidence="1">Uncharacterized protein</fullName>
    </submittedName>
</protein>
<dbReference type="AlphaFoldDB" id="A0A8S9I671"/>
<name>A0A8S9I671_BRACR</name>
<accession>A0A8S9I671</accession>
<proteinExistence type="predicted"/>
<gene>
    <name evidence="1" type="ORF">F2Q70_00015658</name>
</gene>